<comment type="caution">
    <text evidence="1">The sequence shown here is derived from an EMBL/GenBank/DDBJ whole genome shotgun (WGS) entry which is preliminary data.</text>
</comment>
<accession>A0A9Q3M582</accession>
<protein>
    <submittedName>
        <fullName evidence="1">Uncharacterized protein</fullName>
    </submittedName>
</protein>
<dbReference type="RefSeq" id="WP_221133300.1">
    <property type="nucleotide sequence ID" value="NZ_JABDYC010000001.1"/>
</dbReference>
<dbReference type="Proteomes" id="UP000749740">
    <property type="component" value="Unassembled WGS sequence"/>
</dbReference>
<dbReference type="AlphaFoldDB" id="A0A9Q3M582"/>
<reference evidence="1" key="1">
    <citation type="submission" date="2020-04" db="EMBL/GenBank/DDBJ databases">
        <title>Global-level population genomics: horizontal gene transfer, symbiosis and evolution in Rhizobia.</title>
        <authorList>
            <person name="Gai Y."/>
        </authorList>
    </citation>
    <scope>NUCLEOTIDE SEQUENCE</scope>
    <source>
        <strain evidence="1">BLR57</strain>
    </source>
</reference>
<evidence type="ECO:0000313" key="2">
    <source>
        <dbReference type="Proteomes" id="UP000749740"/>
    </source>
</evidence>
<name>A0A9Q3M582_9HYPH</name>
<evidence type="ECO:0000313" key="1">
    <source>
        <dbReference type="EMBL" id="MBX5021151.1"/>
    </source>
</evidence>
<organism evidence="1 2">
    <name type="scientific">Rhizobium lentis</name>
    <dbReference type="NCBI Taxonomy" id="1138194"/>
    <lineage>
        <taxon>Bacteria</taxon>
        <taxon>Pseudomonadati</taxon>
        <taxon>Pseudomonadota</taxon>
        <taxon>Alphaproteobacteria</taxon>
        <taxon>Hyphomicrobiales</taxon>
        <taxon>Rhizobiaceae</taxon>
        <taxon>Rhizobium/Agrobacterium group</taxon>
        <taxon>Rhizobium</taxon>
    </lineage>
</organism>
<dbReference type="EMBL" id="JABDYC010000001">
    <property type="protein sequence ID" value="MBX5021151.1"/>
    <property type="molecule type" value="Genomic_DNA"/>
</dbReference>
<gene>
    <name evidence="1" type="ORF">HJB63_00890</name>
</gene>
<proteinExistence type="predicted"/>
<sequence>MTKARSCQSFVFVPLTYEQHLEIFERELASLVAAVSSFASERDLTGEHRETFNGLFNIAHAHLFWSKEKIVETFRPLESAHIRCLDCCPGVYRRTGAWAVQFGAEEAFLDLRLMTRSDAADWIVTYGEKTGYAPGEIERAKIERKRLRAAV</sequence>